<dbReference type="OrthoDB" id="9997141at2"/>
<evidence type="ECO:0000313" key="2">
    <source>
        <dbReference type="Proteomes" id="UP000037594"/>
    </source>
</evidence>
<proteinExistence type="predicted"/>
<gene>
    <name evidence="1" type="ORF">ACT17_22790</name>
</gene>
<name>A0A0J8U4B2_9MYCO</name>
<reference evidence="1 2" key="1">
    <citation type="submission" date="2015-06" db="EMBL/GenBank/DDBJ databases">
        <title>Genome sequence of Mycobacterium conceptionense strain MLE.</title>
        <authorList>
            <person name="Greninger A.L."/>
            <person name="Cunningham G."/>
            <person name="Chiu C.Y."/>
            <person name="Miller S."/>
        </authorList>
    </citation>
    <scope>NUCLEOTIDE SEQUENCE [LARGE SCALE GENOMIC DNA]</scope>
    <source>
        <strain evidence="1 2">MLE</strain>
    </source>
</reference>
<evidence type="ECO:0000313" key="1">
    <source>
        <dbReference type="EMBL" id="KMV15927.1"/>
    </source>
</evidence>
<accession>A0A0J8U4B2</accession>
<dbReference type="RefSeq" id="WP_048896187.1">
    <property type="nucleotide sequence ID" value="NZ_LFOD01000025.1"/>
</dbReference>
<organism evidence="1 2">
    <name type="scientific">Mycolicibacterium conceptionense</name>
    <dbReference type="NCBI Taxonomy" id="451644"/>
    <lineage>
        <taxon>Bacteria</taxon>
        <taxon>Bacillati</taxon>
        <taxon>Actinomycetota</taxon>
        <taxon>Actinomycetes</taxon>
        <taxon>Mycobacteriales</taxon>
        <taxon>Mycobacteriaceae</taxon>
        <taxon>Mycolicibacterium</taxon>
    </lineage>
</organism>
<dbReference type="PATRIC" id="fig|451644.5.peg.4706"/>
<dbReference type="AlphaFoldDB" id="A0A0J8U4B2"/>
<dbReference type="EMBL" id="LFOD01000025">
    <property type="protein sequence ID" value="KMV15927.1"/>
    <property type="molecule type" value="Genomic_DNA"/>
</dbReference>
<dbReference type="Proteomes" id="UP000037594">
    <property type="component" value="Unassembled WGS sequence"/>
</dbReference>
<protein>
    <submittedName>
        <fullName evidence="1">Uncharacterized protein</fullName>
    </submittedName>
</protein>
<comment type="caution">
    <text evidence="1">The sequence shown here is derived from an EMBL/GenBank/DDBJ whole genome shotgun (WGS) entry which is preliminary data.</text>
</comment>
<sequence>MTDNDLVVETTARIGEHTAIVRVLDTGTVKLTPRMAAQLDRIDPRDLEALGRIEIQSGGRPETVLIGKNRNGDLAIAGFPRLPRIPRIDPPTGSDPLWIRLEAPNDPFAGHRRRIVHFEGRAVSISDSQVNKCRLGPSEPDFDYGGYEELFREQIAEYDRTAALREELLGLPRILLRED</sequence>